<feature type="region of interest" description="Disordered" evidence="1">
    <location>
        <begin position="471"/>
        <end position="493"/>
    </location>
</feature>
<name>A0A9K3L5U3_9STRA</name>
<keyword evidence="3" id="KW-1185">Reference proteome</keyword>
<feature type="compositionally biased region" description="Low complexity" evidence="1">
    <location>
        <begin position="243"/>
        <end position="253"/>
    </location>
</feature>
<gene>
    <name evidence="2" type="ORF">IV203_000925</name>
</gene>
<feature type="compositionally biased region" description="Basic and acidic residues" evidence="1">
    <location>
        <begin position="1"/>
        <end position="24"/>
    </location>
</feature>
<feature type="region of interest" description="Disordered" evidence="1">
    <location>
        <begin position="608"/>
        <end position="747"/>
    </location>
</feature>
<feature type="compositionally biased region" description="Polar residues" evidence="1">
    <location>
        <begin position="654"/>
        <end position="664"/>
    </location>
</feature>
<feature type="compositionally biased region" description="Low complexity" evidence="1">
    <location>
        <begin position="632"/>
        <end position="653"/>
    </location>
</feature>
<comment type="caution">
    <text evidence="2">The sequence shown here is derived from an EMBL/GenBank/DDBJ whole genome shotgun (WGS) entry which is preliminary data.</text>
</comment>
<dbReference type="Proteomes" id="UP000693970">
    <property type="component" value="Unassembled WGS sequence"/>
</dbReference>
<dbReference type="AlphaFoldDB" id="A0A9K3L5U3"/>
<feature type="compositionally biased region" description="Basic and acidic residues" evidence="1">
    <location>
        <begin position="665"/>
        <end position="678"/>
    </location>
</feature>
<protein>
    <submittedName>
        <fullName evidence="2">Uncharacterized protein</fullName>
    </submittedName>
</protein>
<evidence type="ECO:0000313" key="3">
    <source>
        <dbReference type="Proteomes" id="UP000693970"/>
    </source>
</evidence>
<feature type="region of interest" description="Disordered" evidence="1">
    <location>
        <begin position="538"/>
        <end position="587"/>
    </location>
</feature>
<feature type="region of interest" description="Disordered" evidence="1">
    <location>
        <begin position="224"/>
        <end position="253"/>
    </location>
</feature>
<dbReference type="PANTHER" id="PTHR35213:SF5">
    <property type="entry name" value="RING-TYPE DOMAIN-CONTAINING PROTEIN"/>
    <property type="match status" value="1"/>
</dbReference>
<dbReference type="PANTHER" id="PTHR35213">
    <property type="entry name" value="RING-TYPE DOMAIN-CONTAINING PROTEIN-RELATED"/>
    <property type="match status" value="1"/>
</dbReference>
<accession>A0A9K3L5U3</accession>
<feature type="compositionally biased region" description="Polar residues" evidence="1">
    <location>
        <begin position="541"/>
        <end position="554"/>
    </location>
</feature>
<feature type="compositionally biased region" description="Basic residues" evidence="1">
    <location>
        <begin position="619"/>
        <end position="628"/>
    </location>
</feature>
<feature type="compositionally biased region" description="Basic residues" evidence="1">
    <location>
        <begin position="566"/>
        <end position="578"/>
    </location>
</feature>
<feature type="compositionally biased region" description="Low complexity" evidence="1">
    <location>
        <begin position="693"/>
        <end position="714"/>
    </location>
</feature>
<dbReference type="OrthoDB" id="206902at2759"/>
<organism evidence="2 3">
    <name type="scientific">Nitzschia inconspicua</name>
    <dbReference type="NCBI Taxonomy" id="303405"/>
    <lineage>
        <taxon>Eukaryota</taxon>
        <taxon>Sar</taxon>
        <taxon>Stramenopiles</taxon>
        <taxon>Ochrophyta</taxon>
        <taxon>Bacillariophyta</taxon>
        <taxon>Bacillariophyceae</taxon>
        <taxon>Bacillariophycidae</taxon>
        <taxon>Bacillariales</taxon>
        <taxon>Bacillariaceae</taxon>
        <taxon>Nitzschia</taxon>
    </lineage>
</organism>
<feature type="compositionally biased region" description="Low complexity" evidence="1">
    <location>
        <begin position="38"/>
        <end position="60"/>
    </location>
</feature>
<sequence length="791" mass="84443">MEQYKDTIESPQDDSHFTVARKAEASNGSTQKQPQNTSSASGVSLSASSKEKSSTAASGPSPTPTDPLSSAEVAAGDSALEEDSTSTSSPDKQRLRKGKWTIEEEEYTSRVIQYFSTGLLALPDGATLRSYLAEKLNCDPMRITKKFTGACCLGRRAYHLRDRPRASPGELEVARLDLQHLEQRFRLRVEHEQSGLPLPPRHEFLAAQPPPIPSNMSSIQSLISSLHGGTPASNPWPPPSAPPSAGLTSPAAANPASNPFAAAAPGNPFNFSLPNTTLSALSTSHLPLASQLLLQATGSERMQANPGPDPSQALNNLIASLLLAQAATKLNQQQQVPQHTLQGNILAPNLSLTQSLSIPVPTPISNSKTSPPMPSLPIQQSNVGSLSLLNFPGIPTGSTQLAAQLHSASQSMPVPPPNPHMLANEERLQEKSVASEGNTTSTKEQQLKAAYEEQQRALRLAFEQSLKKAQEEERLSQQTATAHAQQDEVAKAAAVPDAASNGVAANVGDKQLSPAELLQKSYQAHLASLKSTDQEVAPVATSVQTKPAASSLKVTSGRSGNSGGKSKNKSSSKLHSHHQKVEEDEGKQLMVGFLQSLRGSFEDAVGRNADGVARSNHQEKKKKSRKKERSVSATPAPKAFKKSASVSSEKSTSIPPQESSSRIQEFSKPEESSKELTSLDRFTNRKRKIKPATVTETSSGSSSQPMTEQSSSSLEDSDSKSDKTEQSTSSGDEYGNGESCSVGKVPPRKRLKCFNSKSLNQFTMENVLKHSKQMDLGDSQDTGSASDCEDD</sequence>
<evidence type="ECO:0000313" key="2">
    <source>
        <dbReference type="EMBL" id="KAG7356239.1"/>
    </source>
</evidence>
<reference evidence="2" key="2">
    <citation type="submission" date="2021-04" db="EMBL/GenBank/DDBJ databases">
        <authorList>
            <person name="Podell S."/>
        </authorList>
    </citation>
    <scope>NUCLEOTIDE SEQUENCE</scope>
    <source>
        <strain evidence="2">Hildebrandi</strain>
    </source>
</reference>
<reference evidence="2" key="1">
    <citation type="journal article" date="2021" name="Sci. Rep.">
        <title>Diploid genomic architecture of Nitzschia inconspicua, an elite biomass production diatom.</title>
        <authorList>
            <person name="Oliver A."/>
            <person name="Podell S."/>
            <person name="Pinowska A."/>
            <person name="Traller J.C."/>
            <person name="Smith S.R."/>
            <person name="McClure R."/>
            <person name="Beliaev A."/>
            <person name="Bohutskyi P."/>
            <person name="Hill E.A."/>
            <person name="Rabines A."/>
            <person name="Zheng H."/>
            <person name="Allen L.Z."/>
            <person name="Kuo A."/>
            <person name="Grigoriev I.V."/>
            <person name="Allen A.E."/>
            <person name="Hazlebeck D."/>
            <person name="Allen E.E."/>
        </authorList>
    </citation>
    <scope>NUCLEOTIDE SEQUENCE</scope>
    <source>
        <strain evidence="2">Hildebrandi</strain>
    </source>
</reference>
<proteinExistence type="predicted"/>
<evidence type="ECO:0000256" key="1">
    <source>
        <dbReference type="SAM" id="MobiDB-lite"/>
    </source>
</evidence>
<feature type="region of interest" description="Disordered" evidence="1">
    <location>
        <begin position="771"/>
        <end position="791"/>
    </location>
</feature>
<feature type="region of interest" description="Disordered" evidence="1">
    <location>
        <begin position="1"/>
        <end position="97"/>
    </location>
</feature>
<dbReference type="EMBL" id="JAGRRH010000015">
    <property type="protein sequence ID" value="KAG7356239.1"/>
    <property type="molecule type" value="Genomic_DNA"/>
</dbReference>
<feature type="compositionally biased region" description="Polar residues" evidence="1">
    <location>
        <begin position="26"/>
        <end position="37"/>
    </location>
</feature>